<dbReference type="GO" id="GO:0046872">
    <property type="term" value="F:metal ion binding"/>
    <property type="evidence" value="ECO:0007669"/>
    <property type="project" value="UniProtKB-UniRule"/>
</dbReference>
<comment type="function">
    <text evidence="10">Catalyzes the conversion of hemimercaptal, formed from methylglyoxal and glutathione, to S-lactoylglutathione.</text>
</comment>
<keyword evidence="7 10" id="KW-0456">Lyase</keyword>
<evidence type="ECO:0000259" key="11">
    <source>
        <dbReference type="PROSITE" id="PS51819"/>
    </source>
</evidence>
<evidence type="ECO:0000256" key="4">
    <source>
        <dbReference type="ARBA" id="ARBA00022596"/>
    </source>
</evidence>
<dbReference type="InterPro" id="IPR004360">
    <property type="entry name" value="Glyas_Fos-R_dOase_dom"/>
</dbReference>
<dbReference type="PANTHER" id="PTHR10374:SF30">
    <property type="entry name" value="LACTOYLGLUTATHIONE LYASE"/>
    <property type="match status" value="1"/>
</dbReference>
<evidence type="ECO:0000256" key="6">
    <source>
        <dbReference type="ARBA" id="ARBA00022833"/>
    </source>
</evidence>
<dbReference type="CDD" id="cd07233">
    <property type="entry name" value="GlxI_Zn"/>
    <property type="match status" value="1"/>
</dbReference>
<dbReference type="NCBIfam" id="TIGR00068">
    <property type="entry name" value="glyox_I"/>
    <property type="match status" value="1"/>
</dbReference>
<evidence type="ECO:0000256" key="8">
    <source>
        <dbReference type="PIRSR" id="PIRSR604361-1"/>
    </source>
</evidence>
<feature type="domain" description="VOC" evidence="11">
    <location>
        <begin position="10"/>
        <end position="158"/>
    </location>
</feature>
<name>A0A0G3G2R2_9GAMM</name>
<dbReference type="PANTHER" id="PTHR10374">
    <property type="entry name" value="LACTOYLGLUTATHIONE LYASE GLYOXALASE I"/>
    <property type="match status" value="1"/>
</dbReference>
<dbReference type="PROSITE" id="PS00934">
    <property type="entry name" value="GLYOXALASE_I_1"/>
    <property type="match status" value="1"/>
</dbReference>
<dbReference type="Proteomes" id="UP000064201">
    <property type="component" value="Chromosome"/>
</dbReference>
<keyword evidence="4 10" id="KW-0533">Nickel</keyword>
<comment type="catalytic activity">
    <reaction evidence="10">
        <text>(R)-S-lactoylglutathione = methylglyoxal + glutathione</text>
        <dbReference type="Rhea" id="RHEA:19069"/>
        <dbReference type="ChEBI" id="CHEBI:17158"/>
        <dbReference type="ChEBI" id="CHEBI:57474"/>
        <dbReference type="ChEBI" id="CHEBI:57925"/>
        <dbReference type="EC" id="4.4.1.5"/>
    </reaction>
</comment>
<accession>A0A0G3G2R2</accession>
<dbReference type="GO" id="GO:0004462">
    <property type="term" value="F:lactoylglutathione lyase activity"/>
    <property type="evidence" value="ECO:0007669"/>
    <property type="project" value="UniProtKB-UniRule"/>
</dbReference>
<dbReference type="EC" id="4.4.1.5" evidence="3 10"/>
<proteinExistence type="inferred from homology"/>
<comment type="cofactor">
    <cofactor evidence="9">
        <name>Zn(2+)</name>
        <dbReference type="ChEBI" id="CHEBI:29105"/>
    </cofactor>
    <text evidence="9">Binds 1 zinc ion per subunit. In the homodimer, two zinc ions are bound between subunits.</text>
</comment>
<evidence type="ECO:0000256" key="10">
    <source>
        <dbReference type="RuleBase" id="RU361179"/>
    </source>
</evidence>
<reference evidence="12 13" key="1">
    <citation type="submission" date="2015-04" db="EMBL/GenBank/DDBJ databases">
        <title>Complete Sequence for the Genome of the Thioalkalivibrio versutus D301.</title>
        <authorList>
            <person name="Mu T."/>
            <person name="Zhou J."/>
            <person name="Xu X."/>
        </authorList>
    </citation>
    <scope>NUCLEOTIDE SEQUENCE [LARGE SCALE GENOMIC DNA]</scope>
    <source>
        <strain evidence="12 13">D301</strain>
    </source>
</reference>
<feature type="binding site" evidence="9">
    <location>
        <position position="108"/>
    </location>
    <ligand>
        <name>Zn(2+)</name>
        <dbReference type="ChEBI" id="CHEBI:29105"/>
        <note>ligand shared between dimeric partners</note>
    </ligand>
</feature>
<evidence type="ECO:0000256" key="9">
    <source>
        <dbReference type="PIRSR" id="PIRSR604361-3"/>
    </source>
</evidence>
<keyword evidence="13" id="KW-1185">Reference proteome</keyword>
<evidence type="ECO:0000256" key="1">
    <source>
        <dbReference type="ARBA" id="ARBA00005008"/>
    </source>
</evidence>
<evidence type="ECO:0000313" key="12">
    <source>
        <dbReference type="EMBL" id="AKJ95515.1"/>
    </source>
</evidence>
<evidence type="ECO:0000256" key="5">
    <source>
        <dbReference type="ARBA" id="ARBA00022723"/>
    </source>
</evidence>
<protein>
    <recommendedName>
        <fullName evidence="3 10">Lactoylglutathione lyase</fullName>
        <ecNumber evidence="3 10">4.4.1.5</ecNumber>
    </recommendedName>
    <alternativeName>
        <fullName evidence="10">Glyoxalase I</fullName>
    </alternativeName>
</protein>
<gene>
    <name evidence="12" type="ORF">TVD_09170</name>
</gene>
<evidence type="ECO:0000256" key="7">
    <source>
        <dbReference type="ARBA" id="ARBA00023239"/>
    </source>
</evidence>
<sequence length="166" mass="19152">MSDNPTAGFRFNHTMLRVKDPQKALDFYQRVFGMELVKTLDFPEFEFTLYFLAQLGEDEPQPPKDAGEATRWMFSQRGILELTYNYGTENDADFHYHDGNEEPQGFGHICFSVPDLDAAVRWFDQNNVEFVKRPDEGGLKDIAFVKDLDGYWIEILEPARLTGLGN</sequence>
<feature type="active site" description="Proton donor/acceptor" evidence="8">
    <location>
        <position position="154"/>
    </location>
</feature>
<keyword evidence="5 9" id="KW-0479">Metal-binding</keyword>
<dbReference type="InterPro" id="IPR004361">
    <property type="entry name" value="Glyoxalase_1"/>
</dbReference>
<dbReference type="STRING" id="106634.TVD_09170"/>
<organism evidence="12 13">
    <name type="scientific">Thioalkalivibrio versutus</name>
    <dbReference type="NCBI Taxonomy" id="106634"/>
    <lineage>
        <taxon>Bacteria</taxon>
        <taxon>Pseudomonadati</taxon>
        <taxon>Pseudomonadota</taxon>
        <taxon>Gammaproteobacteria</taxon>
        <taxon>Chromatiales</taxon>
        <taxon>Ectothiorhodospiraceae</taxon>
        <taxon>Thioalkalivibrio</taxon>
    </lineage>
</organism>
<dbReference type="UniPathway" id="UPA00619">
    <property type="reaction ID" value="UER00675"/>
</dbReference>
<dbReference type="PATRIC" id="fig|106634.4.peg.1878"/>
<dbReference type="KEGG" id="tvr:TVD_09170"/>
<feature type="binding site" evidence="9">
    <location>
        <position position="154"/>
    </location>
    <ligand>
        <name>Zn(2+)</name>
        <dbReference type="ChEBI" id="CHEBI:29105"/>
        <note>ligand shared between dimeric partners</note>
    </ligand>
</feature>
<dbReference type="InterPro" id="IPR029068">
    <property type="entry name" value="Glyas_Bleomycin-R_OHBP_Dase"/>
</dbReference>
<dbReference type="SUPFAM" id="SSF54593">
    <property type="entry name" value="Glyoxalase/Bleomycin resistance protein/Dihydroxybiphenyl dioxygenase"/>
    <property type="match status" value="1"/>
</dbReference>
<dbReference type="InterPro" id="IPR018146">
    <property type="entry name" value="Glyoxalase_1_CS"/>
</dbReference>
<dbReference type="AlphaFoldDB" id="A0A0G3G2R2"/>
<evidence type="ECO:0000313" key="13">
    <source>
        <dbReference type="Proteomes" id="UP000064201"/>
    </source>
</evidence>
<dbReference type="Gene3D" id="3.10.180.10">
    <property type="entry name" value="2,3-Dihydroxybiphenyl 1,2-Dioxygenase, domain 1"/>
    <property type="match status" value="1"/>
</dbReference>
<feature type="binding site" evidence="9">
    <location>
        <position position="81"/>
    </location>
    <ligand>
        <name>Zn(2+)</name>
        <dbReference type="ChEBI" id="CHEBI:29105"/>
        <note>ligand shared between dimeric partners</note>
    </ligand>
</feature>
<dbReference type="InterPro" id="IPR037523">
    <property type="entry name" value="VOC_core"/>
</dbReference>
<dbReference type="EMBL" id="CP011367">
    <property type="protein sequence ID" value="AKJ95515.1"/>
    <property type="molecule type" value="Genomic_DNA"/>
</dbReference>
<dbReference type="PROSITE" id="PS00935">
    <property type="entry name" value="GLYOXALASE_I_2"/>
    <property type="match status" value="1"/>
</dbReference>
<dbReference type="Pfam" id="PF00903">
    <property type="entry name" value="Glyoxalase"/>
    <property type="match status" value="1"/>
</dbReference>
<evidence type="ECO:0000256" key="2">
    <source>
        <dbReference type="ARBA" id="ARBA00010363"/>
    </source>
</evidence>
<dbReference type="OrthoDB" id="9789841at2"/>
<comment type="pathway">
    <text evidence="1 10">Secondary metabolite metabolism; methylglyoxal degradation; (R)-lactate from methylglyoxal: step 1/2.</text>
</comment>
<dbReference type="RefSeq" id="WP_047251433.1">
    <property type="nucleotide sequence ID" value="NZ_CP011367.1"/>
</dbReference>
<comment type="cofactor">
    <cofactor evidence="10">
        <name>Ni(2+)</name>
        <dbReference type="ChEBI" id="CHEBI:49786"/>
    </cofactor>
    <text evidence="10">Binds 1 nickel ion per subunit.</text>
</comment>
<dbReference type="PROSITE" id="PS51819">
    <property type="entry name" value="VOC"/>
    <property type="match status" value="1"/>
</dbReference>
<evidence type="ECO:0000256" key="3">
    <source>
        <dbReference type="ARBA" id="ARBA00012081"/>
    </source>
</evidence>
<keyword evidence="6 9" id="KW-0862">Zinc</keyword>
<comment type="similarity">
    <text evidence="2 10">Belongs to the glyoxalase I family.</text>
</comment>